<comment type="caution">
    <text evidence="2">The sequence shown here is derived from an EMBL/GenBank/DDBJ whole genome shotgun (WGS) entry which is preliminary data.</text>
</comment>
<evidence type="ECO:0000313" key="2">
    <source>
        <dbReference type="EMBL" id="PMR70407.1"/>
    </source>
</evidence>
<proteinExistence type="predicted"/>
<sequence>MNLKDFSLVRERINKIAGDRGLKASSAFYFFCMDLVLSINDTEIEDSITDTEYLLLTGGQSGKDKGVDAVYIDEDQNPPVISFFNCKYTGKVDKLENHFPSSESTKVIDFFSKLLEQDIDLIKEVNPVLAGKVEQIWSIFSKVNPELRLYFCSNSYNRMVGEEYAAIKRDLESKRRVSVDFFLMDNMVSRLLLEDHVPVNAKIKAVGKHYFEKSDGNVKALIAEFDARDLIRIVCRNEAIRNNPDPEDYSVLAYEDLDENAFKDNVRVYLKQRTKINQNIKNTVRSEDRGKVFYFNNGITITCDSFNYPGGNRTSPIVDLQNLQIVNGCQTINSLFEAYKESPDCFEEGNVDLLCKIYQTVDKELSTKICEYTNSQNPVKSRDIKSIDYYQIGLEKQLADRGYWYERKKNQFSDEDKEKRIDSELVGQLLYAFFNGCPAEAKNKKRLIFGDSYDEIFSESITSEEVLLVWKLFKLIEFSKIEKRSILKEFEEGERLKKSFILYADFYLLYLMRLKAEKDGVDISLGNLDDIWALYDECCDELEEMVHQEAINHESNSIYTGYFKNNRVKMKIEDKYPLG</sequence>
<dbReference type="InterPro" id="IPR018891">
    <property type="entry name" value="AIPR_C"/>
</dbReference>
<dbReference type="EMBL" id="PNRE01000031">
    <property type="protein sequence ID" value="PMR70407.1"/>
    <property type="molecule type" value="Genomic_DNA"/>
</dbReference>
<evidence type="ECO:0000259" key="1">
    <source>
        <dbReference type="Pfam" id="PF10592"/>
    </source>
</evidence>
<dbReference type="OrthoDB" id="6180443at2"/>
<reference evidence="2 3" key="1">
    <citation type="submission" date="2018-01" db="EMBL/GenBank/DDBJ databases">
        <title>Halomonas endophytica sp. nov., isolated from storage liquid in the stems of Populus euphratica.</title>
        <authorList>
            <person name="Chen C."/>
        </authorList>
    </citation>
    <scope>NUCLEOTIDE SEQUENCE [LARGE SCALE GENOMIC DNA]</scope>
    <source>
        <strain evidence="2 3">DSM 26881</strain>
    </source>
</reference>
<organism evidence="2 3">
    <name type="scientific">Halomonas heilongjiangensis</name>
    <dbReference type="NCBI Taxonomy" id="1387883"/>
    <lineage>
        <taxon>Bacteria</taxon>
        <taxon>Pseudomonadati</taxon>
        <taxon>Pseudomonadota</taxon>
        <taxon>Gammaproteobacteria</taxon>
        <taxon>Oceanospirillales</taxon>
        <taxon>Halomonadaceae</taxon>
        <taxon>Halomonas</taxon>
    </lineage>
</organism>
<evidence type="ECO:0000313" key="3">
    <source>
        <dbReference type="Proteomes" id="UP000235346"/>
    </source>
</evidence>
<protein>
    <recommendedName>
        <fullName evidence="1">Abortive phage infection protein C-terminal domain-containing protein</fullName>
    </recommendedName>
</protein>
<name>A0A2N7TQE4_9GAMM</name>
<keyword evidence="3" id="KW-1185">Reference proteome</keyword>
<dbReference type="RefSeq" id="WP_102627101.1">
    <property type="nucleotide sequence ID" value="NZ_PDOH01000018.1"/>
</dbReference>
<accession>A0A2N7TQE4</accession>
<gene>
    <name evidence="2" type="ORF">C1H66_06560</name>
</gene>
<dbReference type="Pfam" id="PF10592">
    <property type="entry name" value="AIPR"/>
    <property type="match status" value="1"/>
</dbReference>
<dbReference type="Proteomes" id="UP000235346">
    <property type="component" value="Unassembled WGS sequence"/>
</dbReference>
<feature type="domain" description="Abortive phage infection protein C-terminal" evidence="1">
    <location>
        <begin position="262"/>
        <end position="547"/>
    </location>
</feature>
<dbReference type="AlphaFoldDB" id="A0A2N7TQE4"/>